<dbReference type="EMBL" id="CAJVPY010019702">
    <property type="protein sequence ID" value="CAG8772587.1"/>
    <property type="molecule type" value="Genomic_DNA"/>
</dbReference>
<evidence type="ECO:0000313" key="1">
    <source>
        <dbReference type="EMBL" id="CAG8772587.1"/>
    </source>
</evidence>
<accession>A0A9N9JB61</accession>
<organism evidence="1 2">
    <name type="scientific">Dentiscutata erythropus</name>
    <dbReference type="NCBI Taxonomy" id="1348616"/>
    <lineage>
        <taxon>Eukaryota</taxon>
        <taxon>Fungi</taxon>
        <taxon>Fungi incertae sedis</taxon>
        <taxon>Mucoromycota</taxon>
        <taxon>Glomeromycotina</taxon>
        <taxon>Glomeromycetes</taxon>
        <taxon>Diversisporales</taxon>
        <taxon>Gigasporaceae</taxon>
        <taxon>Dentiscutata</taxon>
    </lineage>
</organism>
<keyword evidence="2" id="KW-1185">Reference proteome</keyword>
<dbReference type="Proteomes" id="UP000789405">
    <property type="component" value="Unassembled WGS sequence"/>
</dbReference>
<protein>
    <submittedName>
        <fullName evidence="1">12040_t:CDS:1</fullName>
    </submittedName>
</protein>
<reference evidence="1" key="1">
    <citation type="submission" date="2021-06" db="EMBL/GenBank/DDBJ databases">
        <authorList>
            <person name="Kallberg Y."/>
            <person name="Tangrot J."/>
            <person name="Rosling A."/>
        </authorList>
    </citation>
    <scope>NUCLEOTIDE SEQUENCE</scope>
    <source>
        <strain evidence="1">MA453B</strain>
    </source>
</reference>
<evidence type="ECO:0000313" key="2">
    <source>
        <dbReference type="Proteomes" id="UP000789405"/>
    </source>
</evidence>
<feature type="non-terminal residue" evidence="1">
    <location>
        <position position="70"/>
    </location>
</feature>
<name>A0A9N9JB61_9GLOM</name>
<comment type="caution">
    <text evidence="1">The sequence shown here is derived from an EMBL/GenBank/DDBJ whole genome shotgun (WGS) entry which is preliminary data.</text>
</comment>
<proteinExistence type="predicted"/>
<gene>
    <name evidence="1" type="ORF">DERYTH_LOCUS18827</name>
</gene>
<dbReference type="AlphaFoldDB" id="A0A9N9JB61"/>
<sequence length="70" mass="8351">SANMLAYFLENSEELQEVQLFLQEVILSFCYSQRYQFGQTFVNWLARGRNYVSEILYNENIDSKFLILVN</sequence>